<gene>
    <name evidence="2" type="ORF">E2C01_029092</name>
</gene>
<protein>
    <submittedName>
        <fullName evidence="2">Uncharacterized protein</fullName>
    </submittedName>
</protein>
<name>A0A5B7ETR0_PORTR</name>
<sequence length="113" mass="12841">MRKEHAYPDTRLLGLLRPASIHSPEVSEWAAVTHWRGGQGDTRLATVDTEQTQLKEWALCGVNSEWQNAVKYAIIMRRKVSGWRCRLGGISTPKGSNWESKPRRPESRQGAEK</sequence>
<feature type="region of interest" description="Disordered" evidence="1">
    <location>
        <begin position="88"/>
        <end position="113"/>
    </location>
</feature>
<evidence type="ECO:0000256" key="1">
    <source>
        <dbReference type="SAM" id="MobiDB-lite"/>
    </source>
</evidence>
<evidence type="ECO:0000313" key="2">
    <source>
        <dbReference type="EMBL" id="MPC35664.1"/>
    </source>
</evidence>
<accession>A0A5B7ETR0</accession>
<comment type="caution">
    <text evidence="2">The sequence shown here is derived from an EMBL/GenBank/DDBJ whole genome shotgun (WGS) entry which is preliminary data.</text>
</comment>
<organism evidence="2 3">
    <name type="scientific">Portunus trituberculatus</name>
    <name type="common">Swimming crab</name>
    <name type="synonym">Neptunus trituberculatus</name>
    <dbReference type="NCBI Taxonomy" id="210409"/>
    <lineage>
        <taxon>Eukaryota</taxon>
        <taxon>Metazoa</taxon>
        <taxon>Ecdysozoa</taxon>
        <taxon>Arthropoda</taxon>
        <taxon>Crustacea</taxon>
        <taxon>Multicrustacea</taxon>
        <taxon>Malacostraca</taxon>
        <taxon>Eumalacostraca</taxon>
        <taxon>Eucarida</taxon>
        <taxon>Decapoda</taxon>
        <taxon>Pleocyemata</taxon>
        <taxon>Brachyura</taxon>
        <taxon>Eubrachyura</taxon>
        <taxon>Portunoidea</taxon>
        <taxon>Portunidae</taxon>
        <taxon>Portuninae</taxon>
        <taxon>Portunus</taxon>
    </lineage>
</organism>
<feature type="compositionally biased region" description="Basic and acidic residues" evidence="1">
    <location>
        <begin position="100"/>
        <end position="113"/>
    </location>
</feature>
<reference evidence="2 3" key="1">
    <citation type="submission" date="2019-05" db="EMBL/GenBank/DDBJ databases">
        <title>Another draft genome of Portunus trituberculatus and its Hox gene families provides insights of decapod evolution.</title>
        <authorList>
            <person name="Jeong J.-H."/>
            <person name="Song I."/>
            <person name="Kim S."/>
            <person name="Choi T."/>
            <person name="Kim D."/>
            <person name="Ryu S."/>
            <person name="Kim W."/>
        </authorList>
    </citation>
    <scope>NUCLEOTIDE SEQUENCE [LARGE SCALE GENOMIC DNA]</scope>
    <source>
        <tissue evidence="2">Muscle</tissue>
    </source>
</reference>
<evidence type="ECO:0000313" key="3">
    <source>
        <dbReference type="Proteomes" id="UP000324222"/>
    </source>
</evidence>
<dbReference type="Proteomes" id="UP000324222">
    <property type="component" value="Unassembled WGS sequence"/>
</dbReference>
<dbReference type="EMBL" id="VSRR010003321">
    <property type="protein sequence ID" value="MPC35664.1"/>
    <property type="molecule type" value="Genomic_DNA"/>
</dbReference>
<proteinExistence type="predicted"/>
<dbReference type="AlphaFoldDB" id="A0A5B7ETR0"/>
<keyword evidence="3" id="KW-1185">Reference proteome</keyword>